<dbReference type="InterPro" id="IPR048265">
    <property type="entry name" value="Rax2-like_third"/>
</dbReference>
<evidence type="ECO:0000256" key="1">
    <source>
        <dbReference type="SAM" id="Phobius"/>
    </source>
</evidence>
<evidence type="ECO:0000259" key="2">
    <source>
        <dbReference type="Pfam" id="PF12768"/>
    </source>
</evidence>
<organism evidence="5 6">
    <name type="scientific">Peltaster fructicola</name>
    <dbReference type="NCBI Taxonomy" id="286661"/>
    <lineage>
        <taxon>Eukaryota</taxon>
        <taxon>Fungi</taxon>
        <taxon>Dikarya</taxon>
        <taxon>Ascomycota</taxon>
        <taxon>Pezizomycotina</taxon>
        <taxon>Dothideomycetes</taxon>
        <taxon>Dothideomycetes incertae sedis</taxon>
        <taxon>Peltaster</taxon>
    </lineage>
</organism>
<dbReference type="PANTHER" id="PTHR31778">
    <property type="entry name" value="BUD SITE SELECTION PROTEIN RAX2"/>
    <property type="match status" value="1"/>
</dbReference>
<sequence length="1221" mass="127823">MRNIISQLIAVGPELAAIILSFASTTYAVTPSTVPSPNLDLSQLGRVAFGGDFDSISFYTYQGQSESSFSTNGSQALLTRYPDGSFRSLAMSDAVIKTMCPFIANNTLQGVVVGGNFTSLGGVQAQGVALYNPNTTTVTPLPGLSGKVSALYCDAQSGTVYVGGAFTAGNSTNAMSWTTGWTNLPFAGFNGPVTSIVKSAAGNIIFGGQFDGVGNATSPKERDVQVVNIGSGTVTSSGSTSTAGFSDPRNIICKVGSQDGSGNTWLLNDNTAGYWQGAYAFGFNPTKLRLYNTQYQGRGTKSFYFEDLNSGGILAMSYTGSDGKEAYCSSNCPLPQTNSNYTDFHFTPPIGMSTFRIQIVDWYGNGGGLAGIELFQDDIYSFAVNEFNEPQCDDVSQGSSSTFNGPWNQTLANGQSSSDYLTLQITNQTSLNKNMTVVFQPDLRQSGNYSITMYTPGCIQDNTCATRGQVNITGTMTTSGPPVESILYQTNNYDKFDQIYYGYVDVDTSTFRPSVTLTPVLNQNVPLTVVAQRVRFEIITSSGGLNGLFEYNPNEAVVNQDFSTSTINSAGAKLSSAAMVNAVVSYNQQLIVAGNFTGNGASNVMSIGSNATSLPGGGLDKAVGTVYQNGSNFYMGGNFTSTADKSVTGLNGLAVYDASSNKWSPIGAGVNGTVLNIVPLPLNISSGNPENCLAITGDFQSVNAYNGNSSFTASGFAVWVPSHSNWLQNLYNADTAVDGKLISTTDVPGFSTLYGGMINIRTTGQNDAVELIGSGQPSLQSLNIKIEAGTTNNTGLSKRSLGTGSNINTTGVYQALFYTENNLNVTVLGGSFTATSQNGTSVQNLAFINNTQSSQAISGVTGLDQSSIIVSMDTIGTQLFAGGVLSGTIGGNSAKGLAVVDLATGTYVSPHPPALAGSDVIVNAIAAQPSTASMYVGGQFSNAGSLSCPVLCVYDTNAKNWNAPASGLSGTIGSMIWTSGTQLVIAGNFSINGDQTMMATYDTSALKYTAFTGASGLQGPIGAITAGDSQYKTWFVAGTSSTNGSTYLAKYNNGAWTTITGLGGASSVRGLQVLQLTDNHADTDLVPGSEALLITGNINIPSYGNASAVLFNGTDYQPLALTSKSDGGAGTIANIFVSNPSGLMQQSSNNGGLAWGYVVLISFFIALVCTAVTLCVILLMELWHKRREWHARNDFNQARNMDRVPPEALLKRMGYSDTPKI</sequence>
<evidence type="ECO:0000259" key="3">
    <source>
        <dbReference type="Pfam" id="PF20842"/>
    </source>
</evidence>
<evidence type="ECO:0000313" key="5">
    <source>
        <dbReference type="EMBL" id="QIW96436.1"/>
    </source>
</evidence>
<feature type="domain" description="Rax2-like third" evidence="4">
    <location>
        <begin position="380"/>
        <end position="539"/>
    </location>
</feature>
<evidence type="ECO:0000259" key="4">
    <source>
        <dbReference type="Pfam" id="PF20843"/>
    </source>
</evidence>
<dbReference type="InterPro" id="IPR024982">
    <property type="entry name" value="Rax2-like_C"/>
</dbReference>
<keyword evidence="6" id="KW-1185">Reference proteome</keyword>
<accession>A0A6H0XNV0</accession>
<reference evidence="5 6" key="1">
    <citation type="journal article" date="2016" name="Sci. Rep.">
        <title>Peltaster fructicola genome reveals evolution from an invasive phytopathogen to an ectophytic parasite.</title>
        <authorList>
            <person name="Xu C."/>
            <person name="Chen H."/>
            <person name="Gleason M.L."/>
            <person name="Xu J.R."/>
            <person name="Liu H."/>
            <person name="Zhang R."/>
            <person name="Sun G."/>
        </authorList>
    </citation>
    <scope>NUCLEOTIDE SEQUENCE [LARGE SCALE GENOMIC DNA]</scope>
    <source>
        <strain evidence="5 6">LNHT1506</strain>
    </source>
</reference>
<proteinExistence type="predicted"/>
<dbReference type="Pfam" id="PF20842">
    <property type="entry name" value="Rax2_2"/>
    <property type="match status" value="1"/>
</dbReference>
<keyword evidence="1" id="KW-0812">Transmembrane</keyword>
<name>A0A6H0XNV0_9PEZI</name>
<feature type="domain" description="Rax2-like second" evidence="3">
    <location>
        <begin position="223"/>
        <end position="369"/>
    </location>
</feature>
<dbReference type="InterPro" id="IPR011043">
    <property type="entry name" value="Gal_Oxase/kelch_b-propeller"/>
</dbReference>
<gene>
    <name evidence="5" type="ORF">AMS68_001954</name>
</gene>
<feature type="transmembrane region" description="Helical" evidence="1">
    <location>
        <begin position="1154"/>
        <end position="1180"/>
    </location>
</feature>
<evidence type="ECO:0000313" key="6">
    <source>
        <dbReference type="Proteomes" id="UP000503462"/>
    </source>
</evidence>
<protein>
    <submittedName>
        <fullName evidence="5">Uncharacterized protein</fullName>
    </submittedName>
</protein>
<keyword evidence="1" id="KW-1133">Transmembrane helix</keyword>
<dbReference type="GO" id="GO:1902929">
    <property type="term" value="C:plasma membrane of growing cell tip"/>
    <property type="evidence" value="ECO:0007669"/>
    <property type="project" value="TreeGrafter"/>
</dbReference>
<dbReference type="AlphaFoldDB" id="A0A6H0XNV0"/>
<dbReference type="PANTHER" id="PTHR31778:SF2">
    <property type="entry name" value="BUD SITE SELECTION PROTEIN RAX2"/>
    <property type="match status" value="1"/>
</dbReference>
<keyword evidence="1" id="KW-0472">Membrane</keyword>
<dbReference type="OrthoDB" id="2503993at2759"/>
<dbReference type="InterPro" id="IPR048266">
    <property type="entry name" value="Rax2-like_second"/>
</dbReference>
<dbReference type="Proteomes" id="UP000503462">
    <property type="component" value="Chromosome 1"/>
</dbReference>
<dbReference type="Pfam" id="PF12768">
    <property type="entry name" value="Rax2"/>
    <property type="match status" value="1"/>
</dbReference>
<feature type="domain" description="Rax2-like C-terminal" evidence="2">
    <location>
        <begin position="897"/>
        <end position="1144"/>
    </location>
</feature>
<dbReference type="EMBL" id="CP051139">
    <property type="protein sequence ID" value="QIW96436.1"/>
    <property type="molecule type" value="Genomic_DNA"/>
</dbReference>
<dbReference type="SUPFAM" id="SSF50965">
    <property type="entry name" value="Galactose oxidase, central domain"/>
    <property type="match status" value="1"/>
</dbReference>
<dbReference type="Pfam" id="PF20843">
    <property type="entry name" value="Rax2_3"/>
    <property type="match status" value="1"/>
</dbReference>